<keyword evidence="3" id="KW-0862">Zinc</keyword>
<dbReference type="EMBL" id="CP042425">
    <property type="protein sequence ID" value="QEL16876.1"/>
    <property type="molecule type" value="Genomic_DNA"/>
</dbReference>
<keyword evidence="1" id="KW-0479">Metal-binding</keyword>
<evidence type="ECO:0000313" key="7">
    <source>
        <dbReference type="Proteomes" id="UP000324974"/>
    </source>
</evidence>
<proteinExistence type="predicted"/>
<feature type="zinc finger region" description="dksA C4-type" evidence="4">
    <location>
        <begin position="84"/>
        <end position="108"/>
    </location>
</feature>
<dbReference type="PROSITE" id="PS51128">
    <property type="entry name" value="ZF_DKSA_2"/>
    <property type="match status" value="1"/>
</dbReference>
<dbReference type="RefSeq" id="WP_149111548.1">
    <property type="nucleotide sequence ID" value="NZ_CP042425.1"/>
</dbReference>
<evidence type="ECO:0000259" key="5">
    <source>
        <dbReference type="Pfam" id="PF01258"/>
    </source>
</evidence>
<dbReference type="AlphaFoldDB" id="A0A5C1AFX0"/>
<evidence type="ECO:0000256" key="2">
    <source>
        <dbReference type="ARBA" id="ARBA00022771"/>
    </source>
</evidence>
<evidence type="ECO:0000256" key="4">
    <source>
        <dbReference type="PROSITE-ProRule" id="PRU00510"/>
    </source>
</evidence>
<name>A0A5C1AFX0_9BACT</name>
<dbReference type="InterPro" id="IPR000962">
    <property type="entry name" value="Znf_DskA_TraR"/>
</dbReference>
<dbReference type="SUPFAM" id="SSF57716">
    <property type="entry name" value="Glucocorticoid receptor-like (DNA-binding domain)"/>
    <property type="match status" value="1"/>
</dbReference>
<dbReference type="InterPro" id="IPR020458">
    <property type="entry name" value="Znf_DskA_TraR_CS"/>
</dbReference>
<sequence length="150" mass="16379">MARTEALKALQKTLTARRNELRKRLNGELANLSGAANASGDAADAAFDNIGEEINSQLAEMEAKELAQINNALLKIKQGNYGVCDACGCKIPVARLTALPYSTLCIKCQRESENDSSFLTDHGILGWEGVRDYDSDREVRLSDLEAGFRD</sequence>
<dbReference type="PANTHER" id="PTHR33823:SF4">
    <property type="entry name" value="GENERAL STRESS PROTEIN 16O"/>
    <property type="match status" value="1"/>
</dbReference>
<dbReference type="PANTHER" id="PTHR33823">
    <property type="entry name" value="RNA POLYMERASE-BINDING TRANSCRIPTION FACTOR DKSA-RELATED"/>
    <property type="match status" value="1"/>
</dbReference>
<keyword evidence="7" id="KW-1185">Reference proteome</keyword>
<organism evidence="6 7">
    <name type="scientific">Limnoglobus roseus</name>
    <dbReference type="NCBI Taxonomy" id="2598579"/>
    <lineage>
        <taxon>Bacteria</taxon>
        <taxon>Pseudomonadati</taxon>
        <taxon>Planctomycetota</taxon>
        <taxon>Planctomycetia</taxon>
        <taxon>Gemmatales</taxon>
        <taxon>Gemmataceae</taxon>
        <taxon>Limnoglobus</taxon>
    </lineage>
</organism>
<reference evidence="7" key="1">
    <citation type="submission" date="2019-08" db="EMBL/GenBank/DDBJ databases">
        <title>Limnoglobus roseus gen. nov., sp. nov., a novel freshwater planctomycete with a giant genome from the family Gemmataceae.</title>
        <authorList>
            <person name="Kulichevskaya I.S."/>
            <person name="Naumoff D.G."/>
            <person name="Miroshnikov K."/>
            <person name="Ivanova A."/>
            <person name="Philippov D.A."/>
            <person name="Hakobyan A."/>
            <person name="Rijpstra I.C."/>
            <person name="Sinninghe Damste J.S."/>
            <person name="Liesack W."/>
            <person name="Dedysh S.N."/>
        </authorList>
    </citation>
    <scope>NUCLEOTIDE SEQUENCE [LARGE SCALE GENOMIC DNA]</scope>
    <source>
        <strain evidence="7">PX52</strain>
    </source>
</reference>
<dbReference type="KEGG" id="lrs:PX52LOC_03851"/>
<gene>
    <name evidence="6" type="ORF">PX52LOC_03851</name>
</gene>
<feature type="domain" description="Zinc finger DksA/TraR C4-type" evidence="5">
    <location>
        <begin position="79"/>
        <end position="113"/>
    </location>
</feature>
<protein>
    <submittedName>
        <fullName evidence="6">Conjugal transfer protein TraR</fullName>
    </submittedName>
</protein>
<keyword evidence="2" id="KW-0863">Zinc-finger</keyword>
<dbReference type="Gene3D" id="1.20.120.910">
    <property type="entry name" value="DksA, coiled-coil domain"/>
    <property type="match status" value="1"/>
</dbReference>
<dbReference type="GO" id="GO:0008270">
    <property type="term" value="F:zinc ion binding"/>
    <property type="evidence" value="ECO:0007669"/>
    <property type="project" value="UniProtKB-KW"/>
</dbReference>
<evidence type="ECO:0000256" key="1">
    <source>
        <dbReference type="ARBA" id="ARBA00022723"/>
    </source>
</evidence>
<evidence type="ECO:0000313" key="6">
    <source>
        <dbReference type="EMBL" id="QEL16876.1"/>
    </source>
</evidence>
<dbReference type="Pfam" id="PF01258">
    <property type="entry name" value="zf-dskA_traR"/>
    <property type="match status" value="1"/>
</dbReference>
<evidence type="ECO:0000256" key="3">
    <source>
        <dbReference type="ARBA" id="ARBA00022833"/>
    </source>
</evidence>
<dbReference type="SUPFAM" id="SSF109635">
    <property type="entry name" value="DnaK suppressor protein DksA, alpha-hairpin domain"/>
    <property type="match status" value="1"/>
</dbReference>
<dbReference type="OrthoDB" id="9811543at2"/>
<accession>A0A5C1AFX0</accession>
<dbReference type="PROSITE" id="PS01102">
    <property type="entry name" value="ZF_DKSA_1"/>
    <property type="match status" value="1"/>
</dbReference>
<dbReference type="InterPro" id="IPR037187">
    <property type="entry name" value="DnaK_N"/>
</dbReference>
<dbReference type="Proteomes" id="UP000324974">
    <property type="component" value="Chromosome"/>
</dbReference>